<dbReference type="Proteomes" id="UP001385951">
    <property type="component" value="Unassembled WGS sequence"/>
</dbReference>
<comment type="caution">
    <text evidence="7">The sequence shown here is derived from an EMBL/GenBank/DDBJ whole genome shotgun (WGS) entry which is preliminary data.</text>
</comment>
<feature type="transmembrane region" description="Helical" evidence="6">
    <location>
        <begin position="177"/>
        <end position="196"/>
    </location>
</feature>
<accession>A0AAW0G3G9</accession>
<evidence type="ECO:0000256" key="3">
    <source>
        <dbReference type="ARBA" id="ARBA00022989"/>
    </source>
</evidence>
<sequence>MVRSDGTKIECPRHPTLRAALWGMWTSLRKDPYIVLLFPMFFASNWFYTWQFNDYNSALFNIRARSLNNLVYWIAQILGSLGIAFILDRERFSRKCRALAGWSILLVMVFVVHTWAYFYQRHYTRETVNATVVKIDISDKAYIGLIWLYIFCGLLDAMWQTTVYWLMGVMSRNPATLAHFVGFYKGIQSAGAAGVWRADGITLPYMQIFISTWVLLAAGLIFALPMILMRVNEGREEEPNDVPSREKYRSHDIGREGKQ</sequence>
<feature type="transmembrane region" description="Helical" evidence="6">
    <location>
        <begin position="70"/>
        <end position="87"/>
    </location>
</feature>
<evidence type="ECO:0000256" key="1">
    <source>
        <dbReference type="ARBA" id="ARBA00004141"/>
    </source>
</evidence>
<evidence type="ECO:0000256" key="5">
    <source>
        <dbReference type="SAM" id="MobiDB-lite"/>
    </source>
</evidence>
<dbReference type="GO" id="GO:0016020">
    <property type="term" value="C:membrane"/>
    <property type="evidence" value="ECO:0007669"/>
    <property type="project" value="UniProtKB-SubCell"/>
</dbReference>
<feature type="transmembrane region" description="Helical" evidence="6">
    <location>
        <begin position="99"/>
        <end position="118"/>
    </location>
</feature>
<dbReference type="AlphaFoldDB" id="A0AAW0G3G9"/>
<evidence type="ECO:0000256" key="4">
    <source>
        <dbReference type="ARBA" id="ARBA00023136"/>
    </source>
</evidence>
<dbReference type="InterPro" id="IPR036259">
    <property type="entry name" value="MFS_trans_sf"/>
</dbReference>
<comment type="subcellular location">
    <subcellularLocation>
        <location evidence="1">Membrane</location>
        <topology evidence="1">Multi-pass membrane protein</topology>
    </subcellularLocation>
</comment>
<dbReference type="PANTHER" id="PTHR23294">
    <property type="entry name" value="ET TRANSLATION PRODUCT-RELATED"/>
    <property type="match status" value="1"/>
</dbReference>
<evidence type="ECO:0000256" key="2">
    <source>
        <dbReference type="ARBA" id="ARBA00022692"/>
    </source>
</evidence>
<evidence type="ECO:0000313" key="7">
    <source>
        <dbReference type="EMBL" id="KAK7688035.1"/>
    </source>
</evidence>
<gene>
    <name evidence="7" type="ORF">QCA50_008405</name>
</gene>
<feature type="compositionally biased region" description="Basic and acidic residues" evidence="5">
    <location>
        <begin position="243"/>
        <end position="259"/>
    </location>
</feature>
<dbReference type="SUPFAM" id="SSF103473">
    <property type="entry name" value="MFS general substrate transporter"/>
    <property type="match status" value="1"/>
</dbReference>
<feature type="region of interest" description="Disordered" evidence="5">
    <location>
        <begin position="237"/>
        <end position="259"/>
    </location>
</feature>
<dbReference type="PANTHER" id="PTHR23294:SF59">
    <property type="entry name" value="UNC93-LIKE PROTEIN C922.05C"/>
    <property type="match status" value="1"/>
</dbReference>
<reference evidence="7 8" key="1">
    <citation type="submission" date="2022-09" db="EMBL/GenBank/DDBJ databases">
        <authorList>
            <person name="Palmer J.M."/>
        </authorList>
    </citation>
    <scope>NUCLEOTIDE SEQUENCE [LARGE SCALE GENOMIC DNA]</scope>
    <source>
        <strain evidence="7 8">DSM 7382</strain>
    </source>
</reference>
<feature type="transmembrane region" description="Helical" evidence="6">
    <location>
        <begin position="141"/>
        <end position="165"/>
    </location>
</feature>
<keyword evidence="2 6" id="KW-0812">Transmembrane</keyword>
<keyword evidence="4 6" id="KW-0472">Membrane</keyword>
<keyword evidence="3 6" id="KW-1133">Transmembrane helix</keyword>
<dbReference type="EMBL" id="JASBNA010000011">
    <property type="protein sequence ID" value="KAK7688035.1"/>
    <property type="molecule type" value="Genomic_DNA"/>
</dbReference>
<evidence type="ECO:0000256" key="6">
    <source>
        <dbReference type="SAM" id="Phobius"/>
    </source>
</evidence>
<feature type="transmembrane region" description="Helical" evidence="6">
    <location>
        <begin position="33"/>
        <end position="50"/>
    </location>
</feature>
<evidence type="ECO:0000313" key="8">
    <source>
        <dbReference type="Proteomes" id="UP001385951"/>
    </source>
</evidence>
<organism evidence="7 8">
    <name type="scientific">Cerrena zonata</name>
    <dbReference type="NCBI Taxonomy" id="2478898"/>
    <lineage>
        <taxon>Eukaryota</taxon>
        <taxon>Fungi</taxon>
        <taxon>Dikarya</taxon>
        <taxon>Basidiomycota</taxon>
        <taxon>Agaricomycotina</taxon>
        <taxon>Agaricomycetes</taxon>
        <taxon>Polyporales</taxon>
        <taxon>Cerrenaceae</taxon>
        <taxon>Cerrena</taxon>
    </lineage>
</organism>
<dbReference type="InterPro" id="IPR051617">
    <property type="entry name" value="UNC-93-like_regulator"/>
</dbReference>
<feature type="transmembrane region" description="Helical" evidence="6">
    <location>
        <begin position="208"/>
        <end position="228"/>
    </location>
</feature>
<proteinExistence type="predicted"/>
<keyword evidence="8" id="KW-1185">Reference proteome</keyword>
<protein>
    <submittedName>
        <fullName evidence="7">Uncharacterized protein</fullName>
    </submittedName>
</protein>
<name>A0AAW0G3G9_9APHY</name>